<name>A0A4C1SW49_EUMVA</name>
<organism evidence="1 2">
    <name type="scientific">Eumeta variegata</name>
    <name type="common">Bagworm moth</name>
    <name type="synonym">Eumeta japonica</name>
    <dbReference type="NCBI Taxonomy" id="151549"/>
    <lineage>
        <taxon>Eukaryota</taxon>
        <taxon>Metazoa</taxon>
        <taxon>Ecdysozoa</taxon>
        <taxon>Arthropoda</taxon>
        <taxon>Hexapoda</taxon>
        <taxon>Insecta</taxon>
        <taxon>Pterygota</taxon>
        <taxon>Neoptera</taxon>
        <taxon>Endopterygota</taxon>
        <taxon>Lepidoptera</taxon>
        <taxon>Glossata</taxon>
        <taxon>Ditrysia</taxon>
        <taxon>Tineoidea</taxon>
        <taxon>Psychidae</taxon>
        <taxon>Oiketicinae</taxon>
        <taxon>Eumeta</taxon>
    </lineage>
</organism>
<dbReference type="Proteomes" id="UP000299102">
    <property type="component" value="Unassembled WGS sequence"/>
</dbReference>
<sequence>MAMGMTDVGGTRPAPEHVTSSIRNVVNSLITMTFRSAHSGLTWKARPLECSRPINGTDVYSGMDPDTRPFKAQDAQSEIKRLWVAYASAVG</sequence>
<proteinExistence type="predicted"/>
<evidence type="ECO:0000313" key="1">
    <source>
        <dbReference type="EMBL" id="GBP06154.1"/>
    </source>
</evidence>
<keyword evidence="2" id="KW-1185">Reference proteome</keyword>
<comment type="caution">
    <text evidence="1">The sequence shown here is derived from an EMBL/GenBank/DDBJ whole genome shotgun (WGS) entry which is preliminary data.</text>
</comment>
<reference evidence="1 2" key="1">
    <citation type="journal article" date="2019" name="Commun. Biol.">
        <title>The bagworm genome reveals a unique fibroin gene that provides high tensile strength.</title>
        <authorList>
            <person name="Kono N."/>
            <person name="Nakamura H."/>
            <person name="Ohtoshi R."/>
            <person name="Tomita M."/>
            <person name="Numata K."/>
            <person name="Arakawa K."/>
        </authorList>
    </citation>
    <scope>NUCLEOTIDE SEQUENCE [LARGE SCALE GENOMIC DNA]</scope>
</reference>
<accession>A0A4C1SW49</accession>
<dbReference type="AlphaFoldDB" id="A0A4C1SW49"/>
<gene>
    <name evidence="1" type="ORF">EVAR_3529_1</name>
</gene>
<dbReference type="EMBL" id="BGZK01000021">
    <property type="protein sequence ID" value="GBP06154.1"/>
    <property type="molecule type" value="Genomic_DNA"/>
</dbReference>
<evidence type="ECO:0000313" key="2">
    <source>
        <dbReference type="Proteomes" id="UP000299102"/>
    </source>
</evidence>
<protein>
    <submittedName>
        <fullName evidence="1">Uncharacterized protein</fullName>
    </submittedName>
</protein>